<dbReference type="Proteomes" id="UP000462152">
    <property type="component" value="Unassembled WGS sequence"/>
</dbReference>
<proteinExistence type="predicted"/>
<comment type="caution">
    <text evidence="3">The sequence shown here is derived from an EMBL/GenBank/DDBJ whole genome shotgun (WGS) entry which is preliminary data.</text>
</comment>
<dbReference type="InterPro" id="IPR036196">
    <property type="entry name" value="Ptyr_pPase_sf"/>
</dbReference>
<feature type="region of interest" description="Disordered" evidence="1">
    <location>
        <begin position="1"/>
        <end position="60"/>
    </location>
</feature>
<evidence type="ECO:0000313" key="4">
    <source>
        <dbReference type="Proteomes" id="UP000462152"/>
    </source>
</evidence>
<dbReference type="EMBL" id="WOGT01000006">
    <property type="protein sequence ID" value="MUN55527.1"/>
    <property type="molecule type" value="Genomic_DNA"/>
</dbReference>
<feature type="domain" description="Phosphotyrosine protein phosphatase I" evidence="2">
    <location>
        <begin position="68"/>
        <end position="251"/>
    </location>
</feature>
<dbReference type="SMART" id="SM00226">
    <property type="entry name" value="LMWPc"/>
    <property type="match status" value="1"/>
</dbReference>
<dbReference type="InterPro" id="IPR023485">
    <property type="entry name" value="Ptyr_pPase"/>
</dbReference>
<dbReference type="SUPFAM" id="SSF52788">
    <property type="entry name" value="Phosphotyrosine protein phosphatases I"/>
    <property type="match status" value="1"/>
</dbReference>
<keyword evidence="4" id="KW-1185">Reference proteome</keyword>
<evidence type="ECO:0000313" key="3">
    <source>
        <dbReference type="EMBL" id="MUN55527.1"/>
    </source>
</evidence>
<evidence type="ECO:0000259" key="2">
    <source>
        <dbReference type="SMART" id="SM00226"/>
    </source>
</evidence>
<dbReference type="AlphaFoldDB" id="A0A7K1LJZ5"/>
<dbReference type="Gene3D" id="3.40.50.2300">
    <property type="match status" value="1"/>
</dbReference>
<reference evidence="3 4" key="1">
    <citation type="submission" date="2019-12" db="EMBL/GenBank/DDBJ databases">
        <authorList>
            <person name="Li J."/>
            <person name="Shi Y."/>
            <person name="Xu G."/>
            <person name="Xiao D."/>
            <person name="Ran X."/>
        </authorList>
    </citation>
    <scope>NUCLEOTIDE SEQUENCE [LARGE SCALE GENOMIC DNA]</scope>
    <source>
        <strain evidence="3 4">JCM 15915</strain>
    </source>
</reference>
<accession>A0A7K1LJZ5</accession>
<sequence length="254" mass="26983">MFIPWHKRPDKSVGTGPTPSEPSQSQGAVMDAPPSDSISAAGAPCESSPSAGDSSLPEAEEVGAPSEFRVYFVCTGNVCRSVLAAEYLNAATAEIPVRANSGGTEINPEVGVPQDILDAASARGIDLSGHRPQAVTVEAITEAHLVLTATVEQRSAVLASVPRALKKTFTLKEFARLAETAEWQPVDSTGATVNLSHECSSFVAEASSRRSQVGRDANAEVDIVDPYLREPAVYREVAEEIVVAIDHILRKMFR</sequence>
<feature type="compositionally biased region" description="Polar residues" evidence="1">
    <location>
        <begin position="15"/>
        <end position="27"/>
    </location>
</feature>
<organism evidence="3 4">
    <name type="scientific">Rothia koreensis</name>
    <dbReference type="NCBI Taxonomy" id="592378"/>
    <lineage>
        <taxon>Bacteria</taxon>
        <taxon>Bacillati</taxon>
        <taxon>Actinomycetota</taxon>
        <taxon>Actinomycetes</taxon>
        <taxon>Micrococcales</taxon>
        <taxon>Micrococcaceae</taxon>
        <taxon>Rothia</taxon>
    </lineage>
</organism>
<protein>
    <recommendedName>
        <fullName evidence="2">Phosphotyrosine protein phosphatase I domain-containing protein</fullName>
    </recommendedName>
</protein>
<gene>
    <name evidence="3" type="ORF">GMA10_09945</name>
</gene>
<dbReference type="Pfam" id="PF01451">
    <property type="entry name" value="LMWPc"/>
    <property type="match status" value="1"/>
</dbReference>
<evidence type="ECO:0000256" key="1">
    <source>
        <dbReference type="SAM" id="MobiDB-lite"/>
    </source>
</evidence>
<name>A0A7K1LJZ5_9MICC</name>